<dbReference type="EMBL" id="MPSB01000004">
    <property type="protein sequence ID" value="ONF96600.1"/>
    <property type="molecule type" value="Genomic_DNA"/>
</dbReference>
<evidence type="ECO:0000313" key="2">
    <source>
        <dbReference type="EMBL" id="ONF96600.1"/>
    </source>
</evidence>
<keyword evidence="3" id="KW-1185">Reference proteome</keyword>
<sequence>MMAGVDGTYDVVVKSPLGDQKSTLTVKSDGNSFTGTNSGAMGSSDVSGEVNGNTLTWKQQMTVPMPMTLDMNVTIDGDTVNGTVGAGAFGSFPLTGTRVG</sequence>
<dbReference type="Proteomes" id="UP000188729">
    <property type="component" value="Unassembled WGS sequence"/>
</dbReference>
<proteinExistence type="predicted"/>
<evidence type="ECO:0000313" key="3">
    <source>
        <dbReference type="Proteomes" id="UP000188729"/>
    </source>
</evidence>
<organism evidence="2 3">
    <name type="scientific">Sphingomonas jeddahensis</name>
    <dbReference type="NCBI Taxonomy" id="1915074"/>
    <lineage>
        <taxon>Bacteria</taxon>
        <taxon>Pseudomonadati</taxon>
        <taxon>Pseudomonadota</taxon>
        <taxon>Alphaproteobacteria</taxon>
        <taxon>Sphingomonadales</taxon>
        <taxon>Sphingomonadaceae</taxon>
        <taxon>Sphingomonas</taxon>
    </lineage>
</organism>
<name>A0A1V2EVI1_9SPHN</name>
<dbReference type="AlphaFoldDB" id="A0A1V2EVI1"/>
<gene>
    <name evidence="2" type="ORF">SPHI_13870</name>
</gene>
<protein>
    <submittedName>
        <fullName evidence="2">Uncharacterized protein</fullName>
    </submittedName>
</protein>
<comment type="caution">
    <text evidence="2">The sequence shown here is derived from an EMBL/GenBank/DDBJ whole genome shotgun (WGS) entry which is preliminary data.</text>
</comment>
<evidence type="ECO:0000256" key="1">
    <source>
        <dbReference type="SAM" id="MobiDB-lite"/>
    </source>
</evidence>
<reference evidence="2 3" key="1">
    <citation type="submission" date="2016-11" db="EMBL/GenBank/DDBJ databases">
        <title>Genome sequence of Sphingomonas jeddahensis G39.</title>
        <authorList>
            <person name="Poehlein A."/>
            <person name="Wuebbeler J.H."/>
            <person name="Steinbuechel A."/>
            <person name="Daniel R."/>
        </authorList>
    </citation>
    <scope>NUCLEOTIDE SEQUENCE [LARGE SCALE GENOMIC DNA]</scope>
    <source>
        <strain evidence="2 3">G39</strain>
    </source>
</reference>
<feature type="region of interest" description="Disordered" evidence="1">
    <location>
        <begin position="20"/>
        <end position="48"/>
    </location>
</feature>
<dbReference type="STRING" id="1915074.SPHI_13870"/>
<accession>A0A1V2EVI1</accession>